<gene>
    <name evidence="2" type="ORF">RRF57_004391</name>
</gene>
<keyword evidence="3" id="KW-1185">Reference proteome</keyword>
<sequence length="59" mass="6501">MNDARDVTQNRQEDVDQEVGTAATLKEDTERREDDGKNNLADIAGGPELVLDNNNKDSV</sequence>
<organism evidence="2 3">
    <name type="scientific">Xylaria bambusicola</name>
    <dbReference type="NCBI Taxonomy" id="326684"/>
    <lineage>
        <taxon>Eukaryota</taxon>
        <taxon>Fungi</taxon>
        <taxon>Dikarya</taxon>
        <taxon>Ascomycota</taxon>
        <taxon>Pezizomycotina</taxon>
        <taxon>Sordariomycetes</taxon>
        <taxon>Xylariomycetidae</taxon>
        <taxon>Xylariales</taxon>
        <taxon>Xylariaceae</taxon>
        <taxon>Xylaria</taxon>
    </lineage>
</organism>
<dbReference type="EMBL" id="JAWHQM010000009">
    <property type="protein sequence ID" value="KAK5628676.1"/>
    <property type="molecule type" value="Genomic_DNA"/>
</dbReference>
<comment type="caution">
    <text evidence="2">The sequence shown here is derived from an EMBL/GenBank/DDBJ whole genome shotgun (WGS) entry which is preliminary data.</text>
</comment>
<feature type="compositionally biased region" description="Basic and acidic residues" evidence="1">
    <location>
        <begin position="25"/>
        <end position="37"/>
    </location>
</feature>
<proteinExistence type="predicted"/>
<evidence type="ECO:0000256" key="1">
    <source>
        <dbReference type="SAM" id="MobiDB-lite"/>
    </source>
</evidence>
<dbReference type="AlphaFoldDB" id="A0AAN7UNR3"/>
<name>A0AAN7UNR3_9PEZI</name>
<protein>
    <submittedName>
        <fullName evidence="2">Uncharacterized protein</fullName>
    </submittedName>
</protein>
<feature type="compositionally biased region" description="Basic and acidic residues" evidence="1">
    <location>
        <begin position="1"/>
        <end position="14"/>
    </location>
</feature>
<reference evidence="2 3" key="1">
    <citation type="submission" date="2023-10" db="EMBL/GenBank/DDBJ databases">
        <title>Draft genome sequence of Xylaria bambusicola isolate GMP-LS, the root and basal stem rot pathogen of sugarcane in Indonesia.</title>
        <authorList>
            <person name="Selvaraj P."/>
            <person name="Muralishankar V."/>
            <person name="Muruganantham S."/>
            <person name="Sp S."/>
            <person name="Haryani S."/>
            <person name="Lau K.J.X."/>
            <person name="Naqvi N.I."/>
        </authorList>
    </citation>
    <scope>NUCLEOTIDE SEQUENCE [LARGE SCALE GENOMIC DNA]</scope>
    <source>
        <strain evidence="2">GMP-LS</strain>
    </source>
</reference>
<evidence type="ECO:0000313" key="2">
    <source>
        <dbReference type="EMBL" id="KAK5628676.1"/>
    </source>
</evidence>
<accession>A0AAN7UNR3</accession>
<feature type="region of interest" description="Disordered" evidence="1">
    <location>
        <begin position="1"/>
        <end position="59"/>
    </location>
</feature>
<dbReference type="Proteomes" id="UP001305414">
    <property type="component" value="Unassembled WGS sequence"/>
</dbReference>
<evidence type="ECO:0000313" key="3">
    <source>
        <dbReference type="Proteomes" id="UP001305414"/>
    </source>
</evidence>